<comment type="caution">
    <text evidence="1">The sequence shown here is derived from an EMBL/GenBank/DDBJ whole genome shotgun (WGS) entry which is preliminary data.</text>
</comment>
<keyword evidence="2" id="KW-1185">Reference proteome</keyword>
<protein>
    <submittedName>
        <fullName evidence="1">Uncharacterized protein</fullName>
    </submittedName>
</protein>
<evidence type="ECO:0000313" key="1">
    <source>
        <dbReference type="EMBL" id="CAB1415497.1"/>
    </source>
</evidence>
<sequence>MPCSGVLWVGKRLLEPRSHLDPPSWLLLLLRVPEHCALDAALRLLRLFANRVYARSRSAKDPGGYNFPIV</sequence>
<accession>A0A9N7TME2</accession>
<gene>
    <name evidence="1" type="ORF">PLEPLA_LOCUS3213</name>
</gene>
<name>A0A9N7TME2_PLEPL</name>
<evidence type="ECO:0000313" key="2">
    <source>
        <dbReference type="Proteomes" id="UP001153269"/>
    </source>
</evidence>
<reference evidence="1" key="1">
    <citation type="submission" date="2020-03" db="EMBL/GenBank/DDBJ databases">
        <authorList>
            <person name="Weist P."/>
        </authorList>
    </citation>
    <scope>NUCLEOTIDE SEQUENCE</scope>
</reference>
<dbReference type="Proteomes" id="UP001153269">
    <property type="component" value="Unassembled WGS sequence"/>
</dbReference>
<dbReference type="AlphaFoldDB" id="A0A9N7TME2"/>
<proteinExistence type="predicted"/>
<dbReference type="EMBL" id="CADEAL010000158">
    <property type="protein sequence ID" value="CAB1415497.1"/>
    <property type="molecule type" value="Genomic_DNA"/>
</dbReference>
<organism evidence="1 2">
    <name type="scientific">Pleuronectes platessa</name>
    <name type="common">European plaice</name>
    <dbReference type="NCBI Taxonomy" id="8262"/>
    <lineage>
        <taxon>Eukaryota</taxon>
        <taxon>Metazoa</taxon>
        <taxon>Chordata</taxon>
        <taxon>Craniata</taxon>
        <taxon>Vertebrata</taxon>
        <taxon>Euteleostomi</taxon>
        <taxon>Actinopterygii</taxon>
        <taxon>Neopterygii</taxon>
        <taxon>Teleostei</taxon>
        <taxon>Neoteleostei</taxon>
        <taxon>Acanthomorphata</taxon>
        <taxon>Carangaria</taxon>
        <taxon>Pleuronectiformes</taxon>
        <taxon>Pleuronectoidei</taxon>
        <taxon>Pleuronectidae</taxon>
        <taxon>Pleuronectes</taxon>
    </lineage>
</organism>